<accession>A0A8J2K8R3</accession>
<name>A0A8J2K8R3_9HEXA</name>
<sequence length="113" mass="12308">MGDHITYSSDTFGTNVYVSSVLVHGQGQLAFHLGIKPMRFVISMYQSHLIFFSNSSSQLLGILLLNLNMKTAIVFALLFAAAMARPQDDVQVVSNTNENDGSGNFKTGYALSD</sequence>
<evidence type="ECO:0000313" key="3">
    <source>
        <dbReference type="EMBL" id="CAG7733814.1"/>
    </source>
</evidence>
<proteinExistence type="predicted"/>
<dbReference type="EMBL" id="CAJVCH010256774">
    <property type="protein sequence ID" value="CAG7733814.1"/>
    <property type="molecule type" value="Genomic_DNA"/>
</dbReference>
<feature type="transmembrane region" description="Helical" evidence="2">
    <location>
        <begin position="59"/>
        <end position="81"/>
    </location>
</feature>
<feature type="region of interest" description="Disordered" evidence="1">
    <location>
        <begin position="93"/>
        <end position="113"/>
    </location>
</feature>
<comment type="caution">
    <text evidence="3">The sequence shown here is derived from an EMBL/GenBank/DDBJ whole genome shotgun (WGS) entry which is preliminary data.</text>
</comment>
<evidence type="ECO:0000256" key="2">
    <source>
        <dbReference type="SAM" id="Phobius"/>
    </source>
</evidence>
<organism evidence="3 4">
    <name type="scientific">Allacma fusca</name>
    <dbReference type="NCBI Taxonomy" id="39272"/>
    <lineage>
        <taxon>Eukaryota</taxon>
        <taxon>Metazoa</taxon>
        <taxon>Ecdysozoa</taxon>
        <taxon>Arthropoda</taxon>
        <taxon>Hexapoda</taxon>
        <taxon>Collembola</taxon>
        <taxon>Symphypleona</taxon>
        <taxon>Sminthuridae</taxon>
        <taxon>Allacma</taxon>
    </lineage>
</organism>
<dbReference type="AlphaFoldDB" id="A0A8J2K8R3"/>
<keyword evidence="2" id="KW-0472">Membrane</keyword>
<reference evidence="3" key="1">
    <citation type="submission" date="2021-06" db="EMBL/GenBank/DDBJ databases">
        <authorList>
            <person name="Hodson N. C."/>
            <person name="Mongue J. A."/>
            <person name="Jaron S. K."/>
        </authorList>
    </citation>
    <scope>NUCLEOTIDE SEQUENCE</scope>
</reference>
<evidence type="ECO:0000313" key="4">
    <source>
        <dbReference type="Proteomes" id="UP000708208"/>
    </source>
</evidence>
<keyword evidence="2" id="KW-0812">Transmembrane</keyword>
<feature type="non-terminal residue" evidence="3">
    <location>
        <position position="1"/>
    </location>
</feature>
<feature type="compositionally biased region" description="Polar residues" evidence="1">
    <location>
        <begin position="93"/>
        <end position="105"/>
    </location>
</feature>
<gene>
    <name evidence="3" type="ORF">AFUS01_LOCUS22237</name>
</gene>
<protein>
    <submittedName>
        <fullName evidence="3">Uncharacterized protein</fullName>
    </submittedName>
</protein>
<dbReference type="Proteomes" id="UP000708208">
    <property type="component" value="Unassembled WGS sequence"/>
</dbReference>
<keyword evidence="2" id="KW-1133">Transmembrane helix</keyword>
<keyword evidence="4" id="KW-1185">Reference proteome</keyword>
<evidence type="ECO:0000256" key="1">
    <source>
        <dbReference type="SAM" id="MobiDB-lite"/>
    </source>
</evidence>